<feature type="compositionally biased region" description="Low complexity" evidence="9">
    <location>
        <begin position="115"/>
        <end position="161"/>
    </location>
</feature>
<sequence length="260" mass="28451">MEAFSKSQFNMVTPSMPEPPVVVSLFEVEKDLNIEFRRFLGDCHHDGTQITEVDPPIPSWSSYDCAADIEHVPSPRAEHDFDAPATITPSIPAARQSSISTPIDLPGTNLPPPTMSIDGTDTSSDTSSSPTAHNSPSSVFTSTSPASSSTSHTSPSSTNSPPQYSIYPNICSDCALAFRTNGQLNKHRNLKHIKRFSCREPQCTAAFHLTADLRRHVASVHADRYGTVRIECVVAGCRKSFTRSDNMARHLRTWHGIEGK</sequence>
<dbReference type="InterPro" id="IPR051061">
    <property type="entry name" value="Zinc_finger_trans_reg"/>
</dbReference>
<accession>A0A8K0R436</accession>
<evidence type="ECO:0000256" key="5">
    <source>
        <dbReference type="ARBA" id="ARBA00023015"/>
    </source>
</evidence>
<evidence type="ECO:0000259" key="10">
    <source>
        <dbReference type="PROSITE" id="PS50157"/>
    </source>
</evidence>
<keyword evidence="3 8" id="KW-0863">Zinc-finger</keyword>
<dbReference type="PROSITE" id="PS50157">
    <property type="entry name" value="ZINC_FINGER_C2H2_2"/>
    <property type="match status" value="2"/>
</dbReference>
<proteinExistence type="predicted"/>
<dbReference type="PANTHER" id="PTHR46179:SF13">
    <property type="entry name" value="C2H2-TYPE DOMAIN-CONTAINING PROTEIN"/>
    <property type="match status" value="1"/>
</dbReference>
<comment type="subcellular location">
    <subcellularLocation>
        <location evidence="1">Nucleus</location>
    </subcellularLocation>
</comment>
<evidence type="ECO:0000313" key="12">
    <source>
        <dbReference type="Proteomes" id="UP000813461"/>
    </source>
</evidence>
<keyword evidence="12" id="KW-1185">Reference proteome</keyword>
<keyword evidence="7" id="KW-0539">Nucleus</keyword>
<dbReference type="AlphaFoldDB" id="A0A8K0R436"/>
<evidence type="ECO:0000313" key="11">
    <source>
        <dbReference type="EMBL" id="KAH7083963.1"/>
    </source>
</evidence>
<protein>
    <recommendedName>
        <fullName evidence="10">C2H2-type domain-containing protein</fullName>
    </recommendedName>
</protein>
<keyword evidence="2" id="KW-0479">Metal-binding</keyword>
<dbReference type="GO" id="GO:0008270">
    <property type="term" value="F:zinc ion binding"/>
    <property type="evidence" value="ECO:0007669"/>
    <property type="project" value="UniProtKB-KW"/>
</dbReference>
<name>A0A8K0R436_9PLEO</name>
<evidence type="ECO:0000256" key="9">
    <source>
        <dbReference type="SAM" id="MobiDB-lite"/>
    </source>
</evidence>
<dbReference type="GO" id="GO:0006357">
    <property type="term" value="P:regulation of transcription by RNA polymerase II"/>
    <property type="evidence" value="ECO:0007669"/>
    <property type="project" value="TreeGrafter"/>
</dbReference>
<dbReference type="PANTHER" id="PTHR46179">
    <property type="entry name" value="ZINC FINGER PROTEIN"/>
    <property type="match status" value="1"/>
</dbReference>
<dbReference type="Pfam" id="PF00096">
    <property type="entry name" value="zf-C2H2"/>
    <property type="match status" value="2"/>
</dbReference>
<keyword evidence="4" id="KW-0862">Zinc</keyword>
<feature type="compositionally biased region" description="Low complexity" evidence="9">
    <location>
        <begin position="83"/>
        <end position="94"/>
    </location>
</feature>
<dbReference type="PROSITE" id="PS00028">
    <property type="entry name" value="ZINC_FINGER_C2H2_1"/>
    <property type="match status" value="3"/>
</dbReference>
<comment type="caution">
    <text evidence="11">The sequence shown here is derived from an EMBL/GenBank/DDBJ whole genome shotgun (WGS) entry which is preliminary data.</text>
</comment>
<evidence type="ECO:0000256" key="8">
    <source>
        <dbReference type="PROSITE-ProRule" id="PRU00042"/>
    </source>
</evidence>
<evidence type="ECO:0000256" key="6">
    <source>
        <dbReference type="ARBA" id="ARBA00023163"/>
    </source>
</evidence>
<dbReference type="Gene3D" id="3.30.160.60">
    <property type="entry name" value="Classic Zinc Finger"/>
    <property type="match status" value="2"/>
</dbReference>
<feature type="region of interest" description="Disordered" evidence="9">
    <location>
        <begin position="76"/>
        <end position="161"/>
    </location>
</feature>
<evidence type="ECO:0000256" key="7">
    <source>
        <dbReference type="ARBA" id="ARBA00023242"/>
    </source>
</evidence>
<dbReference type="Proteomes" id="UP000813461">
    <property type="component" value="Unassembled WGS sequence"/>
</dbReference>
<feature type="domain" description="C2H2-type" evidence="10">
    <location>
        <begin position="230"/>
        <end position="260"/>
    </location>
</feature>
<dbReference type="SMART" id="SM00355">
    <property type="entry name" value="ZnF_C2H2"/>
    <property type="match status" value="3"/>
</dbReference>
<evidence type="ECO:0000256" key="4">
    <source>
        <dbReference type="ARBA" id="ARBA00022833"/>
    </source>
</evidence>
<evidence type="ECO:0000256" key="3">
    <source>
        <dbReference type="ARBA" id="ARBA00022771"/>
    </source>
</evidence>
<dbReference type="GO" id="GO:0005634">
    <property type="term" value="C:nucleus"/>
    <property type="evidence" value="ECO:0007669"/>
    <property type="project" value="UniProtKB-SubCell"/>
</dbReference>
<keyword evidence="5" id="KW-0805">Transcription regulation</keyword>
<dbReference type="EMBL" id="JAGMVJ010000013">
    <property type="protein sequence ID" value="KAH7083963.1"/>
    <property type="molecule type" value="Genomic_DNA"/>
</dbReference>
<dbReference type="OrthoDB" id="3798762at2759"/>
<dbReference type="InterPro" id="IPR013087">
    <property type="entry name" value="Znf_C2H2_type"/>
</dbReference>
<feature type="domain" description="C2H2-type" evidence="10">
    <location>
        <begin position="196"/>
        <end position="226"/>
    </location>
</feature>
<keyword evidence="6" id="KW-0804">Transcription</keyword>
<gene>
    <name evidence="11" type="ORF">FB567DRAFT_95668</name>
</gene>
<reference evidence="11" key="1">
    <citation type="journal article" date="2021" name="Nat. Commun.">
        <title>Genetic determinants of endophytism in the Arabidopsis root mycobiome.</title>
        <authorList>
            <person name="Mesny F."/>
            <person name="Miyauchi S."/>
            <person name="Thiergart T."/>
            <person name="Pickel B."/>
            <person name="Atanasova L."/>
            <person name="Karlsson M."/>
            <person name="Huettel B."/>
            <person name="Barry K.W."/>
            <person name="Haridas S."/>
            <person name="Chen C."/>
            <person name="Bauer D."/>
            <person name="Andreopoulos W."/>
            <person name="Pangilinan J."/>
            <person name="LaButti K."/>
            <person name="Riley R."/>
            <person name="Lipzen A."/>
            <person name="Clum A."/>
            <person name="Drula E."/>
            <person name="Henrissat B."/>
            <person name="Kohler A."/>
            <person name="Grigoriev I.V."/>
            <person name="Martin F.M."/>
            <person name="Hacquard S."/>
        </authorList>
    </citation>
    <scope>NUCLEOTIDE SEQUENCE</scope>
    <source>
        <strain evidence="11">MPI-SDFR-AT-0120</strain>
    </source>
</reference>
<evidence type="ECO:0000256" key="2">
    <source>
        <dbReference type="ARBA" id="ARBA00022723"/>
    </source>
</evidence>
<evidence type="ECO:0000256" key="1">
    <source>
        <dbReference type="ARBA" id="ARBA00004123"/>
    </source>
</evidence>
<organism evidence="11 12">
    <name type="scientific">Paraphoma chrysanthemicola</name>
    <dbReference type="NCBI Taxonomy" id="798071"/>
    <lineage>
        <taxon>Eukaryota</taxon>
        <taxon>Fungi</taxon>
        <taxon>Dikarya</taxon>
        <taxon>Ascomycota</taxon>
        <taxon>Pezizomycotina</taxon>
        <taxon>Dothideomycetes</taxon>
        <taxon>Pleosporomycetidae</taxon>
        <taxon>Pleosporales</taxon>
        <taxon>Pleosporineae</taxon>
        <taxon>Phaeosphaeriaceae</taxon>
        <taxon>Paraphoma</taxon>
    </lineage>
</organism>